<dbReference type="AlphaFoldDB" id="A0AAX6FB33"/>
<proteinExistence type="predicted"/>
<feature type="region of interest" description="Disordered" evidence="3">
    <location>
        <begin position="648"/>
        <end position="676"/>
    </location>
</feature>
<feature type="region of interest" description="Disordered" evidence="3">
    <location>
        <begin position="451"/>
        <end position="472"/>
    </location>
</feature>
<feature type="region of interest" description="Disordered" evidence="3">
    <location>
        <begin position="560"/>
        <end position="619"/>
    </location>
</feature>
<evidence type="ECO:0000313" key="5">
    <source>
        <dbReference type="Proteomes" id="UP001140949"/>
    </source>
</evidence>
<evidence type="ECO:0000256" key="2">
    <source>
        <dbReference type="ARBA" id="ARBA00022737"/>
    </source>
</evidence>
<dbReference type="Proteomes" id="UP001140949">
    <property type="component" value="Unassembled WGS sequence"/>
</dbReference>
<evidence type="ECO:0000256" key="3">
    <source>
        <dbReference type="SAM" id="MobiDB-lite"/>
    </source>
</evidence>
<reference evidence="4" key="1">
    <citation type="journal article" date="2023" name="GigaByte">
        <title>Genome assembly of the bearded iris, Iris pallida Lam.</title>
        <authorList>
            <person name="Bruccoleri R.E."/>
            <person name="Oakeley E.J."/>
            <person name="Faust A.M.E."/>
            <person name="Altorfer M."/>
            <person name="Dessus-Babus S."/>
            <person name="Burckhardt D."/>
            <person name="Oertli M."/>
            <person name="Naumann U."/>
            <person name="Petersen F."/>
            <person name="Wong J."/>
        </authorList>
    </citation>
    <scope>NUCLEOTIDE SEQUENCE</scope>
    <source>
        <strain evidence="4">GSM-AAB239-AS_SAM_17_03QT</strain>
    </source>
</reference>
<feature type="region of interest" description="Disordered" evidence="3">
    <location>
        <begin position="497"/>
        <end position="519"/>
    </location>
</feature>
<reference evidence="4" key="2">
    <citation type="submission" date="2023-04" db="EMBL/GenBank/DDBJ databases">
        <authorList>
            <person name="Bruccoleri R.E."/>
            <person name="Oakeley E.J."/>
            <person name="Faust A.-M."/>
            <person name="Dessus-Babus S."/>
            <person name="Altorfer M."/>
            <person name="Burckhardt D."/>
            <person name="Oertli M."/>
            <person name="Naumann U."/>
            <person name="Petersen F."/>
            <person name="Wong J."/>
        </authorList>
    </citation>
    <scope>NUCLEOTIDE SEQUENCE</scope>
    <source>
        <strain evidence="4">GSM-AAB239-AS_SAM_17_03QT</strain>
        <tissue evidence="4">Leaf</tissue>
    </source>
</reference>
<gene>
    <name evidence="4" type="ORF">M6B38_142380</name>
</gene>
<dbReference type="EMBL" id="JANAVB010030220">
    <property type="protein sequence ID" value="KAJ6813624.1"/>
    <property type="molecule type" value="Genomic_DNA"/>
</dbReference>
<evidence type="ECO:0000256" key="1">
    <source>
        <dbReference type="ARBA" id="ARBA00022441"/>
    </source>
</evidence>
<dbReference type="Gene3D" id="2.120.10.80">
    <property type="entry name" value="Kelch-type beta propeller"/>
    <property type="match status" value="1"/>
</dbReference>
<dbReference type="PANTHER" id="PTHR46093:SF9">
    <property type="entry name" value="DCD DOMAIN-CONTAINING PROTEIN"/>
    <property type="match status" value="1"/>
</dbReference>
<evidence type="ECO:0000313" key="4">
    <source>
        <dbReference type="EMBL" id="KAJ6813624.1"/>
    </source>
</evidence>
<keyword evidence="1" id="KW-0880">Kelch repeat</keyword>
<feature type="compositionally biased region" description="Polar residues" evidence="3">
    <location>
        <begin position="497"/>
        <end position="506"/>
    </location>
</feature>
<dbReference type="PANTHER" id="PTHR46093">
    <property type="entry name" value="ACYL-COA-BINDING DOMAIN-CONTAINING PROTEIN 5"/>
    <property type="match status" value="1"/>
</dbReference>
<protein>
    <submittedName>
        <fullName evidence="4">Tip elongation aberrant protein 1-like isoform X1</fullName>
    </submittedName>
</protein>
<sequence length="676" mass="73394">MKGNPPSPRDSHSCTTVGDRLFVFGGTDGSSPLKDLHILDTSTNQWIVPAISGEGPPAREGHSAALVDKRIFIFGGCGKSIGNPEEVYYNDLYILDTEALAWERARTFGIPPCPRDSHTCSSWGNKIIVLGGEDSSDCYLSDVHMLDAETLVWKQIHTSGQMIAPRAGHATVAVGSNLFVFGGFTDARNLYDDLHVLNVDSGTWSRMISVSQGPSARFSVAGDCLDESKGIVVFIGGCNQSLEALDDMYYLYTDMPVQYGISEQRQEKSSLRRELKKKFREHYLPGKELGKDNNMQMLEVKTPSQILDVQRCSHAGTTDIAGIQSGSSSISGKVTFEARILESNQYAYTIETTVNGQKLRGVLISTTSCSSEDSQAYPNKRRMGTDIEATKVIEPQSVLNTVPIIPQELKSSGHGQIATAYGKELMTQVQPMEVLAPSISNSTTKVDVLKPNEASGNAEPSLVPTDDVRNDPRDMVPSTVPHEDVKNLANMVQFSNPSDTLMNDSQILPHLPKPSDNLKNDSEILVQLPKPSDNLKNDSEILVQFPKPSNNLKNDSEILFKLPEPSDNPKSDSDSMIQLPKPSDNLENDPKDFVASSLSTEGLKTDQEKSAPPPVPFEDLKNLLETLSSEKDEWSNVSSIPITMPAADTEAIAASSGQASGGAGEQDSSTKDQAIG</sequence>
<name>A0AAX6FB33_IRIPA</name>
<comment type="caution">
    <text evidence="4">The sequence shown here is derived from an EMBL/GenBank/DDBJ whole genome shotgun (WGS) entry which is preliminary data.</text>
</comment>
<keyword evidence="2" id="KW-0677">Repeat</keyword>
<dbReference type="Pfam" id="PF24681">
    <property type="entry name" value="Kelch_KLHDC2_KLHL20_DRC7"/>
    <property type="match status" value="1"/>
</dbReference>
<keyword evidence="5" id="KW-1185">Reference proteome</keyword>
<organism evidence="4 5">
    <name type="scientific">Iris pallida</name>
    <name type="common">Sweet iris</name>
    <dbReference type="NCBI Taxonomy" id="29817"/>
    <lineage>
        <taxon>Eukaryota</taxon>
        <taxon>Viridiplantae</taxon>
        <taxon>Streptophyta</taxon>
        <taxon>Embryophyta</taxon>
        <taxon>Tracheophyta</taxon>
        <taxon>Spermatophyta</taxon>
        <taxon>Magnoliopsida</taxon>
        <taxon>Liliopsida</taxon>
        <taxon>Asparagales</taxon>
        <taxon>Iridaceae</taxon>
        <taxon>Iridoideae</taxon>
        <taxon>Irideae</taxon>
        <taxon>Iris</taxon>
    </lineage>
</organism>
<dbReference type="SUPFAM" id="SSF117281">
    <property type="entry name" value="Kelch motif"/>
    <property type="match status" value="1"/>
</dbReference>
<accession>A0AAX6FB33</accession>
<dbReference type="InterPro" id="IPR015915">
    <property type="entry name" value="Kelch-typ_b-propeller"/>
</dbReference>